<accession>A0ABM0WQ29</accession>
<name>A0ABM0WQ29_CAMSA</name>
<dbReference type="InterPro" id="IPR017451">
    <property type="entry name" value="F-box-assoc_interact_dom"/>
</dbReference>
<feature type="domain" description="F-box associated beta-propeller type 1" evidence="1">
    <location>
        <begin position="1"/>
        <end position="236"/>
    </location>
</feature>
<dbReference type="Proteomes" id="UP000694864">
    <property type="component" value="Chromosome 16"/>
</dbReference>
<evidence type="ECO:0000313" key="3">
    <source>
        <dbReference type="RefSeq" id="XP_010474520.1"/>
    </source>
</evidence>
<dbReference type="PANTHER" id="PTHR47993">
    <property type="entry name" value="OS09G0372900 PROTEIN-RELATED"/>
    <property type="match status" value="1"/>
</dbReference>
<proteinExistence type="predicted"/>
<dbReference type="Pfam" id="PF07734">
    <property type="entry name" value="FBA_1"/>
    <property type="match status" value="1"/>
</dbReference>
<protein>
    <submittedName>
        <fullName evidence="3">F-box/kelch-repeat protein At3g13680-like</fullName>
    </submittedName>
</protein>
<dbReference type="PANTHER" id="PTHR47993:SF395">
    <property type="entry name" value="JACALIN-RELATED LECTIN 37-RELATED"/>
    <property type="match status" value="1"/>
</dbReference>
<reference evidence="3" key="2">
    <citation type="submission" date="2025-08" db="UniProtKB">
        <authorList>
            <consortium name="RefSeq"/>
        </authorList>
    </citation>
    <scope>IDENTIFICATION</scope>
    <source>
        <tissue evidence="3">Leaf</tissue>
    </source>
</reference>
<dbReference type="NCBIfam" id="TIGR01640">
    <property type="entry name" value="F_box_assoc_1"/>
    <property type="match status" value="1"/>
</dbReference>
<reference evidence="2" key="1">
    <citation type="journal article" date="2014" name="Nat. Commun.">
        <title>The emerging biofuel crop Camelina sativa retains a highly undifferentiated hexaploid genome structure.</title>
        <authorList>
            <person name="Kagale S."/>
            <person name="Koh C."/>
            <person name="Nixon J."/>
            <person name="Bollina V."/>
            <person name="Clarke W.E."/>
            <person name="Tuteja R."/>
            <person name="Spillane C."/>
            <person name="Robinson S.J."/>
            <person name="Links M.G."/>
            <person name="Clarke C."/>
            <person name="Higgins E.E."/>
            <person name="Huebert T."/>
            <person name="Sharpe A.G."/>
            <person name="Parkin I.A."/>
        </authorList>
    </citation>
    <scope>NUCLEOTIDE SEQUENCE [LARGE SCALE GENOMIC DNA]</scope>
    <source>
        <strain evidence="2">cv. DH55</strain>
    </source>
</reference>
<gene>
    <name evidence="3" type="primary">LOC104754058</name>
</gene>
<dbReference type="GeneID" id="104754058"/>
<sequence length="253" mass="29037">MIKDSRVCSLRLDLQGIRNDEGGDLGYPSIKQVSELNHIEVCQTFQCDGLLLCVLEDYSRLLVWNPYLGQTSWIQPTDGYDKSRNHKILRMFEYYRCGEFVVGSEIYEFSSKSWRVLDVVTPNVETRSLLRRNGQSLNGNAYFSAEEKVILEGGVAQAEGEAVLLCFDFTSERFAPPLSLPFPSWDEDPLNMSCVRDEQLAVLHKPWDRIEIWVTNKIDHGEVSWSKFLEVDKTSLFPGPPPIYSCLRSELFH</sequence>
<dbReference type="RefSeq" id="XP_010474520.1">
    <property type="nucleotide sequence ID" value="XM_010476218.1"/>
</dbReference>
<evidence type="ECO:0000259" key="1">
    <source>
        <dbReference type="Pfam" id="PF07734"/>
    </source>
</evidence>
<evidence type="ECO:0000313" key="2">
    <source>
        <dbReference type="Proteomes" id="UP000694864"/>
    </source>
</evidence>
<keyword evidence="2" id="KW-1185">Reference proteome</keyword>
<dbReference type="InterPro" id="IPR006527">
    <property type="entry name" value="F-box-assoc_dom_typ1"/>
</dbReference>
<organism evidence="2 3">
    <name type="scientific">Camelina sativa</name>
    <name type="common">False flax</name>
    <name type="synonym">Myagrum sativum</name>
    <dbReference type="NCBI Taxonomy" id="90675"/>
    <lineage>
        <taxon>Eukaryota</taxon>
        <taxon>Viridiplantae</taxon>
        <taxon>Streptophyta</taxon>
        <taxon>Embryophyta</taxon>
        <taxon>Tracheophyta</taxon>
        <taxon>Spermatophyta</taxon>
        <taxon>Magnoliopsida</taxon>
        <taxon>eudicotyledons</taxon>
        <taxon>Gunneridae</taxon>
        <taxon>Pentapetalae</taxon>
        <taxon>rosids</taxon>
        <taxon>malvids</taxon>
        <taxon>Brassicales</taxon>
        <taxon>Brassicaceae</taxon>
        <taxon>Camelineae</taxon>
        <taxon>Camelina</taxon>
    </lineage>
</organism>
<dbReference type="InterPro" id="IPR050233">
    <property type="entry name" value="A_thaliana_F-box"/>
</dbReference>